<evidence type="ECO:0000256" key="3">
    <source>
        <dbReference type="ARBA" id="ARBA00022694"/>
    </source>
</evidence>
<sequence>MRSPRCKDDSPRAALQKQGYQFFSPASTAAVKPCMWNKRSLKGGEMCYKHQFYGITSHRCVQMTPTLRCNQRCLFCWRSFEYEVEEAEECPPEEIFANLRRLQKRALSGYKVSPYVTEERFKEALEPDMVAISLSGEPTCYSRLPELIDMLNDDGYTTFLVSNGTHPEMIERCRPYQTYVSVDAPDRETYLELCNPIEDFWEKIQESLGLLASRRSAVRTTIVKGMNDFDPAGYAAMYDAARPKYIEIKGYMYLGYSRNRLSRENMPEHAEVHRFAEAVAGHSEYEITDESPISRVVLMERVE</sequence>
<keyword evidence="9" id="KW-0963">Cytoplasm</keyword>
<evidence type="ECO:0000313" key="11">
    <source>
        <dbReference type="EMBL" id="QSZ67230.1"/>
    </source>
</evidence>
<keyword evidence="3 9" id="KW-0819">tRNA processing</keyword>
<dbReference type="GO" id="GO:0102521">
    <property type="term" value="F:tRNA-4-demethylwyosine synthase activity"/>
    <property type="evidence" value="ECO:0007669"/>
    <property type="project" value="UniProtKB-EC"/>
</dbReference>
<comment type="cofactor">
    <cofactor evidence="9">
        <name>[4Fe-4S] cluster</name>
        <dbReference type="ChEBI" id="CHEBI:49883"/>
    </cofactor>
    <text evidence="9">Binds 2 [4Fe-4S] clusters. Binds 1 [4Fe-4S] cluster coordinated with 3 cysteines and an exchangeable S-adenosyl-L-methionine.</text>
</comment>
<reference evidence="11" key="1">
    <citation type="journal article" date="2001" name="Int. J. Syst. Evol. Microbiol.">
        <title>Methanofollis aquaemaris sp. nov., a methanogen isolated from an aquaculture fish pond.</title>
        <authorList>
            <person name="Lai M.C."/>
            <person name="Chen S.C."/>
        </authorList>
    </citation>
    <scope>NUCLEOTIDE SEQUENCE</scope>
    <source>
        <strain evidence="11">N2F9704</strain>
    </source>
</reference>
<name>A0A8A3S6D0_9EURY</name>
<comment type="function">
    <text evidence="9">Component of the wyosine derivatives biosynthesis pathway that catalyzes the condensation of N-methylguanine with 2 carbon atoms from pyruvate to form the tricyclic 4-demethylwyosine (imG-14) on guanosine-37 of tRNA(Phe).</text>
</comment>
<dbReference type="Pfam" id="PF08608">
    <property type="entry name" value="Wyosine_form"/>
    <property type="match status" value="1"/>
</dbReference>
<keyword evidence="4 9" id="KW-0479">Metal-binding</keyword>
<evidence type="ECO:0000256" key="7">
    <source>
        <dbReference type="ARBA" id="ARBA00023239"/>
    </source>
</evidence>
<gene>
    <name evidence="11" type="primary">twy1</name>
    <name evidence="9" type="synonym">taw1</name>
    <name evidence="11" type="ORF">RJ40_06810</name>
</gene>
<dbReference type="InterPro" id="IPR023993">
    <property type="entry name" value="TYW1_archaea"/>
</dbReference>
<proteinExistence type="inferred from homology"/>
<comment type="subcellular location">
    <subcellularLocation>
        <location evidence="9">Cytoplasm</location>
    </subcellularLocation>
</comment>
<dbReference type="GeneID" id="76424060"/>
<dbReference type="SUPFAM" id="SSF102114">
    <property type="entry name" value="Radical SAM enzymes"/>
    <property type="match status" value="1"/>
</dbReference>
<dbReference type="KEGG" id="maqe:RJ40_06810"/>
<dbReference type="PANTHER" id="PTHR13930:SF0">
    <property type="entry name" value="S-ADENOSYL-L-METHIONINE-DEPENDENT TRNA 4-DEMETHYLWYOSINE SYNTHASE TYW1-RELATED"/>
    <property type="match status" value="1"/>
</dbReference>
<feature type="binding site" evidence="9">
    <location>
        <position position="60"/>
    </location>
    <ligand>
        <name>[4Fe-4S] cluster</name>
        <dbReference type="ChEBI" id="CHEBI:49883"/>
        <label>1</label>
    </ligand>
</feature>
<dbReference type="InterPro" id="IPR013917">
    <property type="entry name" value="tRNA_wybutosine-synth"/>
</dbReference>
<dbReference type="InterPro" id="IPR058240">
    <property type="entry name" value="rSAM_sf"/>
</dbReference>
<accession>A0A8A3S6D0</accession>
<dbReference type="InterPro" id="IPR007197">
    <property type="entry name" value="rSAM"/>
</dbReference>
<dbReference type="GO" id="GO:0008033">
    <property type="term" value="P:tRNA processing"/>
    <property type="evidence" value="ECO:0007669"/>
    <property type="project" value="UniProtKB-UniRule"/>
</dbReference>
<dbReference type="GO" id="GO:0051539">
    <property type="term" value="F:4 iron, 4 sulfur cluster binding"/>
    <property type="evidence" value="ECO:0007669"/>
    <property type="project" value="UniProtKB-UniRule"/>
</dbReference>
<organism evidence="11 12">
    <name type="scientific">Methanofollis aquaemaris</name>
    <dbReference type="NCBI Taxonomy" id="126734"/>
    <lineage>
        <taxon>Archaea</taxon>
        <taxon>Methanobacteriati</taxon>
        <taxon>Methanobacteriota</taxon>
        <taxon>Stenosarchaea group</taxon>
        <taxon>Methanomicrobia</taxon>
        <taxon>Methanomicrobiales</taxon>
        <taxon>Methanomicrobiaceae</taxon>
        <taxon>Methanofollis</taxon>
    </lineage>
</organism>
<feature type="binding site" evidence="9">
    <location>
        <position position="47"/>
    </location>
    <ligand>
        <name>[4Fe-4S] cluster</name>
        <dbReference type="ChEBI" id="CHEBI:49883"/>
        <label>1</label>
    </ligand>
</feature>
<keyword evidence="7 9" id="KW-0456">Lyase</keyword>
<feature type="binding site" evidence="9">
    <location>
        <position position="69"/>
    </location>
    <ligand>
        <name>[4Fe-4S] cluster</name>
        <dbReference type="ChEBI" id="CHEBI:49883"/>
        <label>2</label>
        <note>4Fe-4S-S-AdoMet</note>
    </ligand>
</feature>
<feature type="binding site" evidence="9">
    <location>
        <position position="73"/>
    </location>
    <ligand>
        <name>[4Fe-4S] cluster</name>
        <dbReference type="ChEBI" id="CHEBI:49883"/>
        <label>2</label>
        <note>4Fe-4S-S-AdoMet</note>
    </ligand>
</feature>
<evidence type="ECO:0000256" key="5">
    <source>
        <dbReference type="ARBA" id="ARBA00023004"/>
    </source>
</evidence>
<feature type="binding site" evidence="9">
    <location>
        <position position="76"/>
    </location>
    <ligand>
        <name>[4Fe-4S] cluster</name>
        <dbReference type="ChEBI" id="CHEBI:49883"/>
        <label>2</label>
        <note>4Fe-4S-S-AdoMet</note>
    </ligand>
</feature>
<dbReference type="InterPro" id="IPR013785">
    <property type="entry name" value="Aldolase_TIM"/>
</dbReference>
<keyword evidence="12" id="KW-1185">Reference proteome</keyword>
<evidence type="ECO:0000259" key="10">
    <source>
        <dbReference type="PROSITE" id="PS51918"/>
    </source>
</evidence>
<dbReference type="InterPro" id="IPR034556">
    <property type="entry name" value="tRNA_wybutosine-synthase"/>
</dbReference>
<dbReference type="GO" id="GO:0046872">
    <property type="term" value="F:metal ion binding"/>
    <property type="evidence" value="ECO:0007669"/>
    <property type="project" value="UniProtKB-KW"/>
</dbReference>
<comment type="similarity">
    <text evidence="9">Belongs to the TYW1 family.</text>
</comment>
<dbReference type="RefSeq" id="WP_265580119.1">
    <property type="nucleotide sequence ID" value="NZ_CP036172.1"/>
</dbReference>
<evidence type="ECO:0000256" key="2">
    <source>
        <dbReference type="ARBA" id="ARBA00022691"/>
    </source>
</evidence>
<dbReference type="SFLD" id="SFLDS00029">
    <property type="entry name" value="Radical_SAM"/>
    <property type="match status" value="1"/>
</dbReference>
<evidence type="ECO:0000256" key="9">
    <source>
        <dbReference type="HAMAP-Rule" id="MF_01921"/>
    </source>
</evidence>
<dbReference type="EMBL" id="CP036172">
    <property type="protein sequence ID" value="QSZ67230.1"/>
    <property type="molecule type" value="Genomic_DNA"/>
</dbReference>
<keyword evidence="5 9" id="KW-0408">Iron</keyword>
<dbReference type="SFLD" id="SFLDG01071">
    <property type="entry name" value="tRNA_wybutosine-synthesizing"/>
    <property type="match status" value="1"/>
</dbReference>
<dbReference type="NCBIfam" id="TIGR03972">
    <property type="entry name" value="rSAM_TYW1"/>
    <property type="match status" value="1"/>
</dbReference>
<keyword evidence="6 9" id="KW-0411">Iron-sulfur</keyword>
<dbReference type="PROSITE" id="PS51918">
    <property type="entry name" value="RADICAL_SAM"/>
    <property type="match status" value="1"/>
</dbReference>
<dbReference type="AlphaFoldDB" id="A0A8A3S6D0"/>
<dbReference type="Gene3D" id="3.20.20.70">
    <property type="entry name" value="Aldolase class I"/>
    <property type="match status" value="1"/>
</dbReference>
<dbReference type="PANTHER" id="PTHR13930">
    <property type="entry name" value="S-ADENOSYL-L-METHIONINE-DEPENDENT TRNA 4-DEMETHYLWYOSINE SYNTHASE"/>
    <property type="match status" value="1"/>
</dbReference>
<dbReference type="HAMAP" id="MF_01921">
    <property type="entry name" value="TYW1_archaea"/>
    <property type="match status" value="1"/>
</dbReference>
<reference evidence="11" key="2">
    <citation type="submission" date="2019-02" db="EMBL/GenBank/DDBJ databases">
        <authorList>
            <person name="Chen S.-C."/>
            <person name="Chien H.-H."/>
            <person name="Lai M.-C."/>
        </authorList>
    </citation>
    <scope>NUCLEOTIDE SEQUENCE</scope>
    <source>
        <strain evidence="11">N2F9704</strain>
    </source>
</reference>
<dbReference type="SFLD" id="SFLDF00284">
    <property type="entry name" value="tRNA_wybutosine-synthesizing"/>
    <property type="match status" value="1"/>
</dbReference>
<dbReference type="Proteomes" id="UP001042704">
    <property type="component" value="Chromosome"/>
</dbReference>
<dbReference type="CDD" id="cd01335">
    <property type="entry name" value="Radical_SAM"/>
    <property type="match status" value="1"/>
</dbReference>
<dbReference type="GO" id="GO:0005737">
    <property type="term" value="C:cytoplasm"/>
    <property type="evidence" value="ECO:0007669"/>
    <property type="project" value="UniProtKB-SubCell"/>
</dbReference>
<dbReference type="Pfam" id="PF04055">
    <property type="entry name" value="Radical_SAM"/>
    <property type="match status" value="1"/>
</dbReference>
<dbReference type="EC" id="4.1.3.44" evidence="9"/>
<keyword evidence="1 9" id="KW-0004">4Fe-4S</keyword>
<keyword evidence="2 9" id="KW-0949">S-adenosyl-L-methionine</keyword>
<evidence type="ECO:0000256" key="8">
    <source>
        <dbReference type="ARBA" id="ARBA00049466"/>
    </source>
</evidence>
<evidence type="ECO:0000256" key="4">
    <source>
        <dbReference type="ARBA" id="ARBA00022723"/>
    </source>
</evidence>
<comment type="subunit">
    <text evidence="9">Monomer.</text>
</comment>
<evidence type="ECO:0000256" key="1">
    <source>
        <dbReference type="ARBA" id="ARBA00022485"/>
    </source>
</evidence>
<evidence type="ECO:0000256" key="6">
    <source>
        <dbReference type="ARBA" id="ARBA00023014"/>
    </source>
</evidence>
<protein>
    <recommendedName>
        <fullName evidence="9">S-adenosyl-L-methionine-dependent tRNA 4-demethylwyosine synthase</fullName>
        <ecNumber evidence="9">4.1.3.44</ecNumber>
    </recommendedName>
    <alternativeName>
        <fullName evidence="9">tRNA wyosine derivatives biosynthesis protein Taw1</fullName>
    </alternativeName>
</protein>
<comment type="catalytic activity">
    <reaction evidence="8 9">
        <text>N(1)-methylguanosine(37) in tRNA(Phe) + pyruvate + S-adenosyl-L-methionine = 4-demethylwyosine(37) in tRNA(Phe) + 5'-deoxyadenosine + L-methionine + CO2 + H2O</text>
        <dbReference type="Rhea" id="RHEA:36347"/>
        <dbReference type="Rhea" id="RHEA-COMP:10164"/>
        <dbReference type="Rhea" id="RHEA-COMP:10165"/>
        <dbReference type="ChEBI" id="CHEBI:15361"/>
        <dbReference type="ChEBI" id="CHEBI:15377"/>
        <dbReference type="ChEBI" id="CHEBI:16526"/>
        <dbReference type="ChEBI" id="CHEBI:17319"/>
        <dbReference type="ChEBI" id="CHEBI:57844"/>
        <dbReference type="ChEBI" id="CHEBI:59789"/>
        <dbReference type="ChEBI" id="CHEBI:64315"/>
        <dbReference type="ChEBI" id="CHEBI:73542"/>
        <dbReference type="EC" id="4.1.3.44"/>
    </reaction>
</comment>
<feature type="domain" description="Radical SAM core" evidence="10">
    <location>
        <begin position="53"/>
        <end position="288"/>
    </location>
</feature>
<feature type="binding site" evidence="9">
    <location>
        <position position="34"/>
    </location>
    <ligand>
        <name>[4Fe-4S] cluster</name>
        <dbReference type="ChEBI" id="CHEBI:49883"/>
        <label>1</label>
    </ligand>
</feature>
<evidence type="ECO:0000313" key="12">
    <source>
        <dbReference type="Proteomes" id="UP001042704"/>
    </source>
</evidence>